<protein>
    <submittedName>
        <fullName evidence="2">Nitroreductase family protein</fullName>
    </submittedName>
</protein>
<dbReference type="Proteomes" id="UP001597045">
    <property type="component" value="Unassembled WGS sequence"/>
</dbReference>
<proteinExistence type="predicted"/>
<sequence>VGLRPGSPKRAAPSAGACYPYEILLAPVDEPVVGVVDLVQRRIVIDGADRHRWTGDTDTYTYFLVGRPWLSMRRYGRRGYLYHLLDAGHALFNLSLTTVGDAVRQLDSMAYATGYALDRAGALLGVGMIRADGPSTAQPGWVTQERTTLEVPVTDLESMITELVPPPPGPVYVPQLTGVLADALGRRRSAGAFGRDPGQQGLAEAVAEVQRLCERLVSAFEVPTPRIKVFSRQPDVGIELPDTVWLARALLGQQNLVNASTFLVIHGEIPDKSQVALSAEAQRALIGAGIAGEIGYLVAARAGIAVTGVGGFDPDQWARLCGTTDDVLFLLAFGIETAGEKRDVTSTGGNHSR</sequence>
<organism evidence="2 3">
    <name type="scientific">Kibdelosporangium lantanae</name>
    <dbReference type="NCBI Taxonomy" id="1497396"/>
    <lineage>
        <taxon>Bacteria</taxon>
        <taxon>Bacillati</taxon>
        <taxon>Actinomycetota</taxon>
        <taxon>Actinomycetes</taxon>
        <taxon>Pseudonocardiales</taxon>
        <taxon>Pseudonocardiaceae</taxon>
        <taxon>Kibdelosporangium</taxon>
    </lineage>
</organism>
<evidence type="ECO:0000313" key="2">
    <source>
        <dbReference type="EMBL" id="MFD1047792.1"/>
    </source>
</evidence>
<accession>A0ABW3MB64</accession>
<gene>
    <name evidence="2" type="ORF">ACFQ1S_20760</name>
</gene>
<name>A0ABW3MB64_9PSEU</name>
<evidence type="ECO:0000313" key="3">
    <source>
        <dbReference type="Proteomes" id="UP001597045"/>
    </source>
</evidence>
<dbReference type="Pfam" id="PF00881">
    <property type="entry name" value="Nitroreductase"/>
    <property type="match status" value="1"/>
</dbReference>
<dbReference type="SUPFAM" id="SSF55469">
    <property type="entry name" value="FMN-dependent nitroreductase-like"/>
    <property type="match status" value="1"/>
</dbReference>
<dbReference type="EMBL" id="JBHTIS010001253">
    <property type="protein sequence ID" value="MFD1047792.1"/>
    <property type="molecule type" value="Genomic_DNA"/>
</dbReference>
<evidence type="ECO:0000259" key="1">
    <source>
        <dbReference type="Pfam" id="PF00881"/>
    </source>
</evidence>
<dbReference type="InterPro" id="IPR000415">
    <property type="entry name" value="Nitroreductase-like"/>
</dbReference>
<dbReference type="InterPro" id="IPR029479">
    <property type="entry name" value="Nitroreductase"/>
</dbReference>
<feature type="domain" description="Nitroreductase" evidence="1">
    <location>
        <begin position="236"/>
        <end position="334"/>
    </location>
</feature>
<keyword evidence="3" id="KW-1185">Reference proteome</keyword>
<comment type="caution">
    <text evidence="2">The sequence shown here is derived from an EMBL/GenBank/DDBJ whole genome shotgun (WGS) entry which is preliminary data.</text>
</comment>
<feature type="non-terminal residue" evidence="2">
    <location>
        <position position="1"/>
    </location>
</feature>
<dbReference type="Gene3D" id="3.40.109.10">
    <property type="entry name" value="NADH Oxidase"/>
    <property type="match status" value="2"/>
</dbReference>
<reference evidence="3" key="1">
    <citation type="journal article" date="2019" name="Int. J. Syst. Evol. Microbiol.">
        <title>The Global Catalogue of Microorganisms (GCM) 10K type strain sequencing project: providing services to taxonomists for standard genome sequencing and annotation.</title>
        <authorList>
            <consortium name="The Broad Institute Genomics Platform"/>
            <consortium name="The Broad Institute Genome Sequencing Center for Infectious Disease"/>
            <person name="Wu L."/>
            <person name="Ma J."/>
        </authorList>
    </citation>
    <scope>NUCLEOTIDE SEQUENCE [LARGE SCALE GENOMIC DNA]</scope>
    <source>
        <strain evidence="3">JCM 31486</strain>
    </source>
</reference>